<dbReference type="InterPro" id="IPR036117">
    <property type="entry name" value="DhaL_dom_sf"/>
</dbReference>
<dbReference type="GO" id="GO:0004371">
    <property type="term" value="F:glycerone kinase activity"/>
    <property type="evidence" value="ECO:0007669"/>
    <property type="project" value="InterPro"/>
</dbReference>
<dbReference type="AlphaFoldDB" id="A0A109W2S8"/>
<dbReference type="Proteomes" id="UP000065220">
    <property type="component" value="Chromosome"/>
</dbReference>
<evidence type="ECO:0000256" key="1">
    <source>
        <dbReference type="ARBA" id="ARBA00022679"/>
    </source>
</evidence>
<dbReference type="PROSITE" id="PS51480">
    <property type="entry name" value="DHAL"/>
    <property type="match status" value="1"/>
</dbReference>
<dbReference type="STRING" id="111015.AXF14_08580"/>
<dbReference type="Gene3D" id="1.25.40.340">
    <property type="match status" value="1"/>
</dbReference>
<dbReference type="Pfam" id="PF02734">
    <property type="entry name" value="Dak2"/>
    <property type="match status" value="1"/>
</dbReference>
<protein>
    <recommendedName>
        <fullName evidence="3">DhaL domain-containing protein</fullName>
    </recommendedName>
</protein>
<evidence type="ECO:0000259" key="3">
    <source>
        <dbReference type="PROSITE" id="PS51480"/>
    </source>
</evidence>
<gene>
    <name evidence="4" type="ORF">AXF14_08580</name>
</gene>
<dbReference type="EMBL" id="CP014228">
    <property type="protein sequence ID" value="AMD87631.1"/>
    <property type="molecule type" value="Genomic_DNA"/>
</dbReference>
<sequence>MPLDASWAIDWTRRTAASVTERRDELTELDRAIGDGDHGVNLERGFRAAVDKLDSLESQGDLPGTLAGVLKSVATTLIATIGGAAGPLVGTAFLRASRVGDAAELSGADVARLIREASDGIEARGRAESGDKTMIDAWHPAAAAAEAAAAAGDAPLDVLRQAADAAAEGARGTEPLVARKGRASYLGARSAGHRDPGAESAALILRAAVEAAESLEGAGA</sequence>
<dbReference type="RefSeq" id="WP_067942517.1">
    <property type="nucleotide sequence ID" value="NZ_CAUHMM010000041.1"/>
</dbReference>
<dbReference type="NCBIfam" id="TIGR02365">
    <property type="entry name" value="dha_L_ycgS"/>
    <property type="match status" value="1"/>
</dbReference>
<evidence type="ECO:0000313" key="4">
    <source>
        <dbReference type="EMBL" id="AMD87631.1"/>
    </source>
</evidence>
<evidence type="ECO:0000256" key="2">
    <source>
        <dbReference type="ARBA" id="ARBA00022777"/>
    </source>
</evidence>
<dbReference type="SMART" id="SM01120">
    <property type="entry name" value="Dak2"/>
    <property type="match status" value="1"/>
</dbReference>
<evidence type="ECO:0000313" key="5">
    <source>
        <dbReference type="Proteomes" id="UP000065220"/>
    </source>
</evidence>
<dbReference type="FunFam" id="1.25.40.340:FF:000002">
    <property type="entry name" value="Dihydroxyacetone kinase, L subunit"/>
    <property type="match status" value="1"/>
</dbReference>
<dbReference type="SUPFAM" id="SSF101473">
    <property type="entry name" value="DhaL-like"/>
    <property type="match status" value="1"/>
</dbReference>
<dbReference type="InterPro" id="IPR050861">
    <property type="entry name" value="Dihydroxyacetone_Kinase"/>
</dbReference>
<organism evidence="4 5">
    <name type="scientific">Actinomyces radicidentis</name>
    <dbReference type="NCBI Taxonomy" id="111015"/>
    <lineage>
        <taxon>Bacteria</taxon>
        <taxon>Bacillati</taxon>
        <taxon>Actinomycetota</taxon>
        <taxon>Actinomycetes</taxon>
        <taxon>Actinomycetales</taxon>
        <taxon>Actinomycetaceae</taxon>
        <taxon>Actinomyces</taxon>
    </lineage>
</organism>
<dbReference type="InterPro" id="IPR012737">
    <property type="entry name" value="DhaK_L_YcgS"/>
</dbReference>
<dbReference type="GO" id="GO:0005829">
    <property type="term" value="C:cytosol"/>
    <property type="evidence" value="ECO:0007669"/>
    <property type="project" value="TreeGrafter"/>
</dbReference>
<dbReference type="KEGG" id="ard:AXF14_08580"/>
<reference evidence="5" key="1">
    <citation type="submission" date="2016-02" db="EMBL/GenBank/DDBJ databases">
        <authorList>
            <person name="Holder M.E."/>
            <person name="Ajami N.J."/>
            <person name="Petrosino J.F."/>
        </authorList>
    </citation>
    <scope>NUCLEOTIDE SEQUENCE [LARGE SCALE GENOMIC DNA]</scope>
    <source>
        <strain evidence="5">CCUG 36733</strain>
    </source>
</reference>
<name>A0A109W2S8_ACTRD</name>
<dbReference type="InterPro" id="IPR004007">
    <property type="entry name" value="DhaL_dom"/>
</dbReference>
<keyword evidence="2" id="KW-0418">Kinase</keyword>
<dbReference type="OrthoDB" id="9800291at2"/>
<proteinExistence type="predicted"/>
<keyword evidence="5" id="KW-1185">Reference proteome</keyword>
<keyword evidence="1" id="KW-0808">Transferase</keyword>
<accession>A0A109W2S8</accession>
<feature type="domain" description="DhaL" evidence="3">
    <location>
        <begin position="6"/>
        <end position="210"/>
    </location>
</feature>
<dbReference type="PANTHER" id="PTHR28629">
    <property type="entry name" value="TRIOKINASE/FMN CYCLASE"/>
    <property type="match status" value="1"/>
</dbReference>
<dbReference type="GO" id="GO:0019563">
    <property type="term" value="P:glycerol catabolic process"/>
    <property type="evidence" value="ECO:0007669"/>
    <property type="project" value="TreeGrafter"/>
</dbReference>
<dbReference type="PANTHER" id="PTHR28629:SF4">
    <property type="entry name" value="TRIOKINASE_FMN CYCLASE"/>
    <property type="match status" value="1"/>
</dbReference>